<reference evidence="2 3" key="1">
    <citation type="submission" date="2010-02" db="EMBL/GenBank/DDBJ databases">
        <authorList>
            <person name="Weinstock G."/>
            <person name="Sodergren E."/>
            <person name="Clifton S."/>
            <person name="Fulton L."/>
            <person name="Fulton B."/>
            <person name="Courtney L."/>
            <person name="Fronick C."/>
            <person name="Harrison M."/>
            <person name="Strong C."/>
            <person name="Farmer C."/>
            <person name="Delahaunty K."/>
            <person name="Markovic C."/>
            <person name="Hall O."/>
            <person name="Minx P."/>
            <person name="Tomlinson C."/>
            <person name="Mitreva M."/>
            <person name="Nelson J."/>
            <person name="Hou S."/>
            <person name="Wollam A."/>
            <person name="Pepin K.H."/>
            <person name="Johnson M."/>
            <person name="Bhonagiri V."/>
            <person name="Zhang X."/>
            <person name="Suruliraj S."/>
            <person name="Warren W."/>
            <person name="Chinwalla A."/>
            <person name="Mardis E.R."/>
            <person name="Wilson R.K."/>
        </authorList>
    </citation>
    <scope>NUCLEOTIDE SEQUENCE [LARGE SCALE GENOMIC DNA]</scope>
    <source>
        <strain evidence="2 3">ATCC 29220</strain>
    </source>
</reference>
<name>D4BIM0_9ENTR</name>
<dbReference type="eggNOG" id="ENOG5033VH6">
    <property type="taxonomic scope" value="Bacteria"/>
</dbReference>
<feature type="signal peptide" evidence="1">
    <location>
        <begin position="1"/>
        <end position="19"/>
    </location>
</feature>
<gene>
    <name evidence="2" type="ORF">CIT292_10387</name>
</gene>
<accession>D4BIM0</accession>
<protein>
    <submittedName>
        <fullName evidence="2">Uncharacterized protein</fullName>
    </submittedName>
</protein>
<evidence type="ECO:0000256" key="1">
    <source>
        <dbReference type="SAM" id="SignalP"/>
    </source>
</evidence>
<dbReference type="EMBL" id="ABWL02000023">
    <property type="protein sequence ID" value="EFE06264.1"/>
    <property type="molecule type" value="Genomic_DNA"/>
</dbReference>
<keyword evidence="1" id="KW-0732">Signal</keyword>
<evidence type="ECO:0000313" key="2">
    <source>
        <dbReference type="EMBL" id="EFE06264.1"/>
    </source>
</evidence>
<dbReference type="RefSeq" id="WP_006687588.1">
    <property type="nucleotide sequence ID" value="NZ_GG730302.1"/>
</dbReference>
<dbReference type="Proteomes" id="UP000003880">
    <property type="component" value="Unassembled WGS sequence"/>
</dbReference>
<feature type="chain" id="PRO_5003054173" evidence="1">
    <location>
        <begin position="20"/>
        <end position="194"/>
    </location>
</feature>
<proteinExistence type="predicted"/>
<dbReference type="AlphaFoldDB" id="D4BIM0"/>
<dbReference type="HOGENOM" id="CLU_120852_0_0_6"/>
<organism evidence="2 3">
    <name type="scientific">Citrobacter youngae ATCC 29220</name>
    <dbReference type="NCBI Taxonomy" id="500640"/>
    <lineage>
        <taxon>Bacteria</taxon>
        <taxon>Pseudomonadati</taxon>
        <taxon>Pseudomonadota</taxon>
        <taxon>Gammaproteobacteria</taxon>
        <taxon>Enterobacterales</taxon>
        <taxon>Enterobacteriaceae</taxon>
        <taxon>Citrobacter</taxon>
        <taxon>Citrobacter freundii complex</taxon>
    </lineage>
</organism>
<comment type="caution">
    <text evidence="2">The sequence shown here is derived from an EMBL/GenBank/DDBJ whole genome shotgun (WGS) entry which is preliminary data.</text>
</comment>
<evidence type="ECO:0000313" key="3">
    <source>
        <dbReference type="Proteomes" id="UP000003880"/>
    </source>
</evidence>
<sequence length="194" mass="22135">MKRVILCLLTALINFDALASCETQPENQVCFTIFTKNSIASSFPVLNVKPVWKWYRTEDIGEYYWQTELGTCKNDKFIPNGARLLIVLGSLRLNENPPAEGSLQDLLDTAEKKAFFDDEIANIHVRSPIRGAFVQKRSSDPAQLLAIFDNPSMVKYFKTKNSTYARMTAHLPEKNESYECITEIQYGVLRSEKK</sequence>